<dbReference type="Pfam" id="PF03466">
    <property type="entry name" value="LysR_substrate"/>
    <property type="match status" value="1"/>
</dbReference>
<dbReference type="EMBL" id="JAVRFE010000012">
    <property type="protein sequence ID" value="MDT0456432.1"/>
    <property type="molecule type" value="Genomic_DNA"/>
</dbReference>
<keyword evidence="4" id="KW-0804">Transcription</keyword>
<keyword evidence="2" id="KW-0805">Transcription regulation</keyword>
<protein>
    <submittedName>
        <fullName evidence="6">LysR family transcriptional regulator</fullName>
    </submittedName>
</protein>
<dbReference type="Gene3D" id="1.10.10.10">
    <property type="entry name" value="Winged helix-like DNA-binding domain superfamily/Winged helix DNA-binding domain"/>
    <property type="match status" value="1"/>
</dbReference>
<dbReference type="SUPFAM" id="SSF53850">
    <property type="entry name" value="Periplasmic binding protein-like II"/>
    <property type="match status" value="1"/>
</dbReference>
<keyword evidence="3" id="KW-0238">DNA-binding</keyword>
<comment type="similarity">
    <text evidence="1">Belongs to the LysR transcriptional regulatory family.</text>
</comment>
<dbReference type="PANTHER" id="PTHR30346:SF29">
    <property type="entry name" value="LYSR SUBSTRATE-BINDING"/>
    <property type="match status" value="1"/>
</dbReference>
<name>A0ABU2T5E1_9ACTN</name>
<dbReference type="InterPro" id="IPR000847">
    <property type="entry name" value="LysR_HTH_N"/>
</dbReference>
<evidence type="ECO:0000313" key="6">
    <source>
        <dbReference type="EMBL" id="MDT0456432.1"/>
    </source>
</evidence>
<organism evidence="6 7">
    <name type="scientific">Streptomyces mooreae</name>
    <dbReference type="NCBI Taxonomy" id="3075523"/>
    <lineage>
        <taxon>Bacteria</taxon>
        <taxon>Bacillati</taxon>
        <taxon>Actinomycetota</taxon>
        <taxon>Actinomycetes</taxon>
        <taxon>Kitasatosporales</taxon>
        <taxon>Streptomycetaceae</taxon>
        <taxon>Streptomyces</taxon>
    </lineage>
</organism>
<comment type="caution">
    <text evidence="6">The sequence shown here is derived from an EMBL/GenBank/DDBJ whole genome shotgun (WGS) entry which is preliminary data.</text>
</comment>
<evidence type="ECO:0000256" key="1">
    <source>
        <dbReference type="ARBA" id="ARBA00009437"/>
    </source>
</evidence>
<keyword evidence="7" id="KW-1185">Reference proteome</keyword>
<sequence length="295" mass="31498">MDVHLLRTFVAVAQRSSFSDAARELGYTQSAVSQHVASLENDLGVALLARRPVSLTPAGARLLEHARPLLLRLEAARVDVSQPVASPADHLRLGVSPLAVTARLVDVLTRIRRDHPRTRVTLRVLERAMVAAQVARGSLDIGVVEGVVAANDPLQLPDVGPLKTTGVHEEEVAVLLPAGHPLEGRERVHLATLSDAQWIDAPEAATPLAQLRTICGSDTLPGAFSYEGMEVQTVLELAARGHGLVVLPRSVAQRATRVTAVALASPKLVHRTELLYNHTPQGSAEELVKALLGHG</sequence>
<dbReference type="InterPro" id="IPR005119">
    <property type="entry name" value="LysR_subst-bd"/>
</dbReference>
<feature type="domain" description="HTH lysR-type" evidence="5">
    <location>
        <begin position="1"/>
        <end position="56"/>
    </location>
</feature>
<evidence type="ECO:0000256" key="3">
    <source>
        <dbReference type="ARBA" id="ARBA00023125"/>
    </source>
</evidence>
<dbReference type="Pfam" id="PF00126">
    <property type="entry name" value="HTH_1"/>
    <property type="match status" value="1"/>
</dbReference>
<dbReference type="PROSITE" id="PS50931">
    <property type="entry name" value="HTH_LYSR"/>
    <property type="match status" value="1"/>
</dbReference>
<evidence type="ECO:0000256" key="2">
    <source>
        <dbReference type="ARBA" id="ARBA00023015"/>
    </source>
</evidence>
<proteinExistence type="inferred from homology"/>
<accession>A0ABU2T5E1</accession>
<dbReference type="CDD" id="cd05466">
    <property type="entry name" value="PBP2_LTTR_substrate"/>
    <property type="match status" value="1"/>
</dbReference>
<dbReference type="InterPro" id="IPR036388">
    <property type="entry name" value="WH-like_DNA-bd_sf"/>
</dbReference>
<dbReference type="InterPro" id="IPR036390">
    <property type="entry name" value="WH_DNA-bd_sf"/>
</dbReference>
<gene>
    <name evidence="6" type="ORF">RM550_11885</name>
</gene>
<dbReference type="Gene3D" id="3.40.190.290">
    <property type="match status" value="1"/>
</dbReference>
<evidence type="ECO:0000256" key="4">
    <source>
        <dbReference type="ARBA" id="ARBA00023163"/>
    </source>
</evidence>
<dbReference type="PRINTS" id="PR00039">
    <property type="entry name" value="HTHLYSR"/>
</dbReference>
<dbReference type="PANTHER" id="PTHR30346">
    <property type="entry name" value="TRANSCRIPTIONAL DUAL REGULATOR HCAR-RELATED"/>
    <property type="match status" value="1"/>
</dbReference>
<dbReference type="Proteomes" id="UP001180551">
    <property type="component" value="Unassembled WGS sequence"/>
</dbReference>
<reference evidence="6" key="1">
    <citation type="submission" date="2024-05" db="EMBL/GenBank/DDBJ databases">
        <title>30 novel species of actinomycetes from the DSMZ collection.</title>
        <authorList>
            <person name="Nouioui I."/>
        </authorList>
    </citation>
    <scope>NUCLEOTIDE SEQUENCE</scope>
    <source>
        <strain evidence="6">DSM 41527</strain>
    </source>
</reference>
<dbReference type="RefSeq" id="WP_311623645.1">
    <property type="nucleotide sequence ID" value="NZ_JAVRFE010000012.1"/>
</dbReference>
<evidence type="ECO:0000313" key="7">
    <source>
        <dbReference type="Proteomes" id="UP001180551"/>
    </source>
</evidence>
<evidence type="ECO:0000259" key="5">
    <source>
        <dbReference type="PROSITE" id="PS50931"/>
    </source>
</evidence>
<dbReference type="SUPFAM" id="SSF46785">
    <property type="entry name" value="Winged helix' DNA-binding domain"/>
    <property type="match status" value="1"/>
</dbReference>